<dbReference type="PROSITE" id="PS50262">
    <property type="entry name" value="G_PROTEIN_RECEP_F1_2"/>
    <property type="match status" value="1"/>
</dbReference>
<feature type="compositionally biased region" description="Basic and acidic residues" evidence="9">
    <location>
        <begin position="563"/>
        <end position="574"/>
    </location>
</feature>
<dbReference type="PANTHER" id="PTHR24238:SF47">
    <property type="entry name" value="ECDYSTEROIDS_DOPAMINE RECEPTOR-RELATED"/>
    <property type="match status" value="1"/>
</dbReference>
<protein>
    <recommendedName>
        <fullName evidence="11">G-protein coupled receptors family 1 profile domain-containing protein</fullName>
    </recommendedName>
</protein>
<feature type="compositionally biased region" description="Polar residues" evidence="9">
    <location>
        <begin position="253"/>
        <end position="265"/>
    </location>
</feature>
<comment type="similarity">
    <text evidence="8">Belongs to the G-protein coupled receptor 1 family.</text>
</comment>
<keyword evidence="4 8" id="KW-0297">G-protein coupled receptor</keyword>
<evidence type="ECO:0000259" key="11">
    <source>
        <dbReference type="PROSITE" id="PS50262"/>
    </source>
</evidence>
<organism evidence="12 13">
    <name type="scientific">Mytilus coruscus</name>
    <name type="common">Sea mussel</name>
    <dbReference type="NCBI Taxonomy" id="42192"/>
    <lineage>
        <taxon>Eukaryota</taxon>
        <taxon>Metazoa</taxon>
        <taxon>Spiralia</taxon>
        <taxon>Lophotrochozoa</taxon>
        <taxon>Mollusca</taxon>
        <taxon>Bivalvia</taxon>
        <taxon>Autobranchia</taxon>
        <taxon>Pteriomorphia</taxon>
        <taxon>Mytilida</taxon>
        <taxon>Mytiloidea</taxon>
        <taxon>Mytilidae</taxon>
        <taxon>Mytilinae</taxon>
        <taxon>Mytilus</taxon>
    </lineage>
</organism>
<keyword evidence="7 8" id="KW-0807">Transducer</keyword>
<proteinExistence type="inferred from homology"/>
<evidence type="ECO:0000256" key="5">
    <source>
        <dbReference type="ARBA" id="ARBA00023136"/>
    </source>
</evidence>
<dbReference type="PRINTS" id="PR00237">
    <property type="entry name" value="GPCRRHODOPSN"/>
</dbReference>
<keyword evidence="2 8" id="KW-0812">Transmembrane</keyword>
<dbReference type="CDD" id="cd00637">
    <property type="entry name" value="7tm_classA_rhodopsin-like"/>
    <property type="match status" value="1"/>
</dbReference>
<keyword evidence="5 10" id="KW-0472">Membrane</keyword>
<feature type="region of interest" description="Disordered" evidence="9">
    <location>
        <begin position="557"/>
        <end position="576"/>
    </location>
</feature>
<keyword evidence="13" id="KW-1185">Reference proteome</keyword>
<keyword evidence="6 8" id="KW-0675">Receptor</keyword>
<feature type="domain" description="G-protein coupled receptors family 1 profile" evidence="11">
    <location>
        <begin position="50"/>
        <end position="232"/>
    </location>
</feature>
<dbReference type="SUPFAM" id="SSF81321">
    <property type="entry name" value="Family A G protein-coupled receptor-like"/>
    <property type="match status" value="1"/>
</dbReference>
<dbReference type="AlphaFoldDB" id="A0A6J8B9W0"/>
<evidence type="ECO:0000256" key="7">
    <source>
        <dbReference type="ARBA" id="ARBA00023224"/>
    </source>
</evidence>
<evidence type="ECO:0000256" key="4">
    <source>
        <dbReference type="ARBA" id="ARBA00023040"/>
    </source>
</evidence>
<feature type="transmembrane region" description="Helical" evidence="10">
    <location>
        <begin position="487"/>
        <end position="506"/>
    </location>
</feature>
<sequence>MNSTTGTVRVQENLIENYEEILLAENRYEAKALTPVTVYLVMLMIIGIFGNTIVLYVYKFRFRRSTSRVFILSLAAFDLITCLFGMPYHILDLAYPYTFTWDGVCKSLSFALTFTILGSIYVLDLIAIDRYRKICKPLEKQLSAMGTKIICWVTTLVAAISASPMIFLYGVADVDTRSPNITGKECYISKDFAFTEFPLIYDGFFILVFLLSILIVSILYINVGIAVRKRKKVHEPNLNGSGLGTDTPLGSRRTVTGEDTLSTPLGSLREKDGNFRPHIHGHSPIIKQKSKFSNLSYNSPRIPRKINKETKKEKSFRQKLKRAMSDVSSGEYDSTSGTGTLDRGQGQLKIIDQTKMASRKQRRTFRITTIKDHNLLRKIWTEPPYSVLFRVLFSCVQSTYMEDITIHQTSLNTTGIGIVIDTMNVQSLTTATISTVSVPQCTSDKGYEVRCKQCSFFQTCMKDVNRMTDPCDDVYICKDVETFKQGIGSLVILIVVSVMAATMFVVTSCVCYKYRMLQNKLKKRNMSTKHNAISAIYPVAENGTHVSNTSDDFYRISSPPPPYREHSDAQRDQHFNAIPNTVRTNKDGYQYKAPRVDVTKK</sequence>
<comment type="subcellular location">
    <subcellularLocation>
        <location evidence="1">Membrane</location>
        <topology evidence="1">Multi-pass membrane protein</topology>
    </subcellularLocation>
</comment>
<dbReference type="PANTHER" id="PTHR24238">
    <property type="entry name" value="G-PROTEIN COUPLED RECEPTOR"/>
    <property type="match status" value="1"/>
</dbReference>
<dbReference type="GO" id="GO:0004930">
    <property type="term" value="F:G protein-coupled receptor activity"/>
    <property type="evidence" value="ECO:0007669"/>
    <property type="project" value="UniProtKB-KW"/>
</dbReference>
<dbReference type="InterPro" id="IPR000276">
    <property type="entry name" value="GPCR_Rhodpsn"/>
</dbReference>
<evidence type="ECO:0000256" key="9">
    <source>
        <dbReference type="SAM" id="MobiDB-lite"/>
    </source>
</evidence>
<dbReference type="PROSITE" id="PS00237">
    <property type="entry name" value="G_PROTEIN_RECEP_F1_1"/>
    <property type="match status" value="1"/>
</dbReference>
<name>A0A6J8B9W0_MYTCO</name>
<evidence type="ECO:0000256" key="3">
    <source>
        <dbReference type="ARBA" id="ARBA00022989"/>
    </source>
</evidence>
<accession>A0A6J8B9W0</accession>
<dbReference type="GO" id="GO:0016020">
    <property type="term" value="C:membrane"/>
    <property type="evidence" value="ECO:0007669"/>
    <property type="project" value="UniProtKB-SubCell"/>
</dbReference>
<evidence type="ECO:0000256" key="6">
    <source>
        <dbReference type="ARBA" id="ARBA00023170"/>
    </source>
</evidence>
<evidence type="ECO:0000256" key="10">
    <source>
        <dbReference type="SAM" id="Phobius"/>
    </source>
</evidence>
<feature type="transmembrane region" description="Helical" evidence="10">
    <location>
        <begin position="108"/>
        <end position="128"/>
    </location>
</feature>
<dbReference type="EMBL" id="CACVKT020002840">
    <property type="protein sequence ID" value="CAC5380110.1"/>
    <property type="molecule type" value="Genomic_DNA"/>
</dbReference>
<evidence type="ECO:0000313" key="13">
    <source>
        <dbReference type="Proteomes" id="UP000507470"/>
    </source>
</evidence>
<evidence type="ECO:0000256" key="8">
    <source>
        <dbReference type="RuleBase" id="RU000688"/>
    </source>
</evidence>
<gene>
    <name evidence="12" type="ORF">MCOR_16102</name>
</gene>
<evidence type="ECO:0000256" key="2">
    <source>
        <dbReference type="ARBA" id="ARBA00022692"/>
    </source>
</evidence>
<keyword evidence="3 10" id="KW-1133">Transmembrane helix</keyword>
<dbReference type="Proteomes" id="UP000507470">
    <property type="component" value="Unassembled WGS sequence"/>
</dbReference>
<reference evidence="12 13" key="1">
    <citation type="submission" date="2020-06" db="EMBL/GenBank/DDBJ databases">
        <authorList>
            <person name="Li R."/>
            <person name="Bekaert M."/>
        </authorList>
    </citation>
    <scope>NUCLEOTIDE SEQUENCE [LARGE SCALE GENOMIC DNA]</scope>
    <source>
        <strain evidence="13">wild</strain>
    </source>
</reference>
<dbReference type="Gene3D" id="1.20.1070.10">
    <property type="entry name" value="Rhodopsin 7-helix transmembrane proteins"/>
    <property type="match status" value="1"/>
</dbReference>
<evidence type="ECO:0000256" key="1">
    <source>
        <dbReference type="ARBA" id="ARBA00004141"/>
    </source>
</evidence>
<dbReference type="InterPro" id="IPR017452">
    <property type="entry name" value="GPCR_Rhodpsn_7TM"/>
</dbReference>
<evidence type="ECO:0000313" key="12">
    <source>
        <dbReference type="EMBL" id="CAC5380110.1"/>
    </source>
</evidence>
<feature type="region of interest" description="Disordered" evidence="9">
    <location>
        <begin position="236"/>
        <end position="277"/>
    </location>
</feature>
<dbReference type="OrthoDB" id="6104162at2759"/>
<dbReference type="Pfam" id="PF00001">
    <property type="entry name" value="7tm_1"/>
    <property type="match status" value="1"/>
</dbReference>
<feature type="transmembrane region" description="Helical" evidence="10">
    <location>
        <begin position="149"/>
        <end position="172"/>
    </location>
</feature>
<feature type="transmembrane region" description="Helical" evidence="10">
    <location>
        <begin position="204"/>
        <end position="227"/>
    </location>
</feature>
<feature type="transmembrane region" description="Helical" evidence="10">
    <location>
        <begin position="36"/>
        <end position="57"/>
    </location>
</feature>
<feature type="transmembrane region" description="Helical" evidence="10">
    <location>
        <begin position="69"/>
        <end position="88"/>
    </location>
</feature>